<comment type="caution">
    <text evidence="1">The sequence shown here is derived from an EMBL/GenBank/DDBJ whole genome shotgun (WGS) entry which is preliminary data.</text>
</comment>
<dbReference type="AlphaFoldDB" id="A0A4U1J4A9"/>
<name>A0A4U1J4A9_9BACT</name>
<reference evidence="1 2" key="1">
    <citation type="submission" date="2019-04" db="EMBL/GenBank/DDBJ databases">
        <authorList>
            <person name="Li Y."/>
            <person name="Wang J."/>
        </authorList>
    </citation>
    <scope>NUCLEOTIDE SEQUENCE [LARGE SCALE GENOMIC DNA]</scope>
    <source>
        <strain evidence="1 2">DSM 14668</strain>
    </source>
</reference>
<protein>
    <submittedName>
        <fullName evidence="1">Uncharacterized protein</fullName>
    </submittedName>
</protein>
<proteinExistence type="predicted"/>
<accession>A0A4U1J4A9</accession>
<dbReference type="OrthoDB" id="5501524at2"/>
<keyword evidence="2" id="KW-1185">Reference proteome</keyword>
<gene>
    <name evidence="1" type="ORF">E8A74_29720</name>
</gene>
<organism evidence="1 2">
    <name type="scientific">Polyangium fumosum</name>
    <dbReference type="NCBI Taxonomy" id="889272"/>
    <lineage>
        <taxon>Bacteria</taxon>
        <taxon>Pseudomonadati</taxon>
        <taxon>Myxococcota</taxon>
        <taxon>Polyangia</taxon>
        <taxon>Polyangiales</taxon>
        <taxon>Polyangiaceae</taxon>
        <taxon>Polyangium</taxon>
    </lineage>
</organism>
<dbReference type="RefSeq" id="WP_136932483.1">
    <property type="nucleotide sequence ID" value="NZ_SSMQ01000036.1"/>
</dbReference>
<dbReference type="Proteomes" id="UP000309215">
    <property type="component" value="Unassembled WGS sequence"/>
</dbReference>
<evidence type="ECO:0000313" key="1">
    <source>
        <dbReference type="EMBL" id="TKD02045.1"/>
    </source>
</evidence>
<evidence type="ECO:0000313" key="2">
    <source>
        <dbReference type="Proteomes" id="UP000309215"/>
    </source>
</evidence>
<dbReference type="EMBL" id="SSMQ01000036">
    <property type="protein sequence ID" value="TKD02045.1"/>
    <property type="molecule type" value="Genomic_DNA"/>
</dbReference>
<sequence length="214" mass="23441">MTEPQEPGNPEPRILAAWREWLGALANDADAALAAADVYAGLAPEARDAWLDALAEDAPGLSVPLVALYAPLLAVEADPDRRARMEEAIVLGDTSAWRDRPIRALSGMARGGARVVALVQPVYLRFVRVLWCRYLPDEGFFWARHDCLLSEGDAPRSGAVVDGILLETTPLTPVVEELAHAILAHRRRGRELPASLREFADLFDADFEAIDDPR</sequence>